<evidence type="ECO:0000256" key="1">
    <source>
        <dbReference type="ARBA" id="ARBA00022441"/>
    </source>
</evidence>
<dbReference type="Gene3D" id="2.120.10.80">
    <property type="entry name" value="Kelch-type beta propeller"/>
    <property type="match status" value="1"/>
</dbReference>
<name>A0ABR9ZST0_9FIRM</name>
<dbReference type="InterPro" id="IPR015915">
    <property type="entry name" value="Kelch-typ_b-propeller"/>
</dbReference>
<dbReference type="SMART" id="SM00612">
    <property type="entry name" value="Kelch"/>
    <property type="match status" value="2"/>
</dbReference>
<sequence length="106" mass="11976">MHFQRISHQVVVLDGKIYAIGGIGGQYLNTVEEYNPITDIWEIKASMNIARRNFEAVTLGNKIYVLGGNNDANASLVLNSVEEYDPSENEWTIKASMFKKRQNLNV</sequence>
<accession>A0ABR9ZST0</accession>
<dbReference type="PANTHER" id="PTHR46344">
    <property type="entry name" value="OS02G0202900 PROTEIN"/>
    <property type="match status" value="1"/>
</dbReference>
<keyword evidence="1" id="KW-0880">Kelch repeat</keyword>
<dbReference type="InterPro" id="IPR006652">
    <property type="entry name" value="Kelch_1"/>
</dbReference>
<evidence type="ECO:0000313" key="3">
    <source>
        <dbReference type="EMBL" id="MBF4693016.1"/>
    </source>
</evidence>
<gene>
    <name evidence="3" type="ORF">ISU02_07785</name>
</gene>
<keyword evidence="2" id="KW-0677">Repeat</keyword>
<comment type="caution">
    <text evidence="3">The sequence shown here is derived from an EMBL/GenBank/DDBJ whole genome shotgun (WGS) entry which is preliminary data.</text>
</comment>
<dbReference type="Proteomes" id="UP000614200">
    <property type="component" value="Unassembled WGS sequence"/>
</dbReference>
<organism evidence="3 4">
    <name type="scientific">Fusibacter ferrireducens</name>
    <dbReference type="NCBI Taxonomy" id="2785058"/>
    <lineage>
        <taxon>Bacteria</taxon>
        <taxon>Bacillati</taxon>
        <taxon>Bacillota</taxon>
        <taxon>Clostridia</taxon>
        <taxon>Eubacteriales</taxon>
        <taxon>Eubacteriales Family XII. Incertae Sedis</taxon>
        <taxon>Fusibacter</taxon>
    </lineage>
</organism>
<evidence type="ECO:0000313" key="4">
    <source>
        <dbReference type="Proteomes" id="UP000614200"/>
    </source>
</evidence>
<keyword evidence="4" id="KW-1185">Reference proteome</keyword>
<dbReference type="SUPFAM" id="SSF117281">
    <property type="entry name" value="Kelch motif"/>
    <property type="match status" value="1"/>
</dbReference>
<evidence type="ECO:0000256" key="2">
    <source>
        <dbReference type="ARBA" id="ARBA00022737"/>
    </source>
</evidence>
<dbReference type="PANTHER" id="PTHR46344:SF27">
    <property type="entry name" value="KELCH REPEAT SUPERFAMILY PROTEIN"/>
    <property type="match status" value="1"/>
</dbReference>
<reference evidence="3 4" key="1">
    <citation type="submission" date="2020-11" db="EMBL/GenBank/DDBJ databases">
        <title>Fusibacter basophilias sp. nov.</title>
        <authorList>
            <person name="Qiu D."/>
        </authorList>
    </citation>
    <scope>NUCLEOTIDE SEQUENCE [LARGE SCALE GENOMIC DNA]</scope>
    <source>
        <strain evidence="3 4">Q10-2</strain>
    </source>
</reference>
<dbReference type="EMBL" id="JADKNH010000004">
    <property type="protein sequence ID" value="MBF4693016.1"/>
    <property type="molecule type" value="Genomic_DNA"/>
</dbReference>
<protein>
    <submittedName>
        <fullName evidence="3">Uncharacterized protein</fullName>
    </submittedName>
</protein>
<proteinExistence type="predicted"/>
<dbReference type="Pfam" id="PF01344">
    <property type="entry name" value="Kelch_1"/>
    <property type="match status" value="2"/>
</dbReference>
<dbReference type="RefSeq" id="WP_194701251.1">
    <property type="nucleotide sequence ID" value="NZ_JADKNH010000004.1"/>
</dbReference>